<dbReference type="Pfam" id="PF08387">
    <property type="entry name" value="FBD"/>
    <property type="match status" value="1"/>
</dbReference>
<dbReference type="InterPro" id="IPR036047">
    <property type="entry name" value="F-box-like_dom_sf"/>
</dbReference>
<dbReference type="CDD" id="cd22160">
    <property type="entry name" value="F-box_AtFBL13-like"/>
    <property type="match status" value="1"/>
</dbReference>
<proteinExistence type="predicted"/>
<feature type="domain" description="FBD" evidence="2">
    <location>
        <begin position="410"/>
        <end position="443"/>
    </location>
</feature>
<dbReference type="Pfam" id="PF00646">
    <property type="entry name" value="F-box"/>
    <property type="match status" value="1"/>
</dbReference>
<feature type="domain" description="F-box" evidence="1">
    <location>
        <begin position="27"/>
        <end position="66"/>
    </location>
</feature>
<evidence type="ECO:0008006" key="6">
    <source>
        <dbReference type="Google" id="ProtNLM"/>
    </source>
</evidence>
<dbReference type="Gene3D" id="3.80.10.10">
    <property type="entry name" value="Ribonuclease Inhibitor"/>
    <property type="match status" value="1"/>
</dbReference>
<organism evidence="4 5">
    <name type="scientific">Miscanthus lutarioriparius</name>
    <dbReference type="NCBI Taxonomy" id="422564"/>
    <lineage>
        <taxon>Eukaryota</taxon>
        <taxon>Viridiplantae</taxon>
        <taxon>Streptophyta</taxon>
        <taxon>Embryophyta</taxon>
        <taxon>Tracheophyta</taxon>
        <taxon>Spermatophyta</taxon>
        <taxon>Magnoliopsida</taxon>
        <taxon>Liliopsida</taxon>
        <taxon>Poales</taxon>
        <taxon>Poaceae</taxon>
        <taxon>PACMAD clade</taxon>
        <taxon>Panicoideae</taxon>
        <taxon>Andropogonodae</taxon>
        <taxon>Andropogoneae</taxon>
        <taxon>Saccharinae</taxon>
        <taxon>Miscanthus</taxon>
    </lineage>
</organism>
<protein>
    <recommendedName>
        <fullName evidence="6">F-box domain-containing protein</fullName>
    </recommendedName>
</protein>
<name>A0A811NLW9_9POAL</name>
<evidence type="ECO:0000313" key="4">
    <source>
        <dbReference type="EMBL" id="CAD6227088.1"/>
    </source>
</evidence>
<dbReference type="InterPro" id="IPR032675">
    <property type="entry name" value="LRR_dom_sf"/>
</dbReference>
<dbReference type="EMBL" id="CAJGYO010000004">
    <property type="protein sequence ID" value="CAD6227088.1"/>
    <property type="molecule type" value="Genomic_DNA"/>
</dbReference>
<gene>
    <name evidence="4" type="ORF">NCGR_LOCUS18731</name>
</gene>
<dbReference type="InterPro" id="IPR001810">
    <property type="entry name" value="F-box_dom"/>
</dbReference>
<dbReference type="PANTHER" id="PTHR32141:SF168">
    <property type="entry name" value="OS12G0595200 PROTEIN"/>
    <property type="match status" value="1"/>
</dbReference>
<dbReference type="InterPro" id="IPR055411">
    <property type="entry name" value="LRR_FXL15/At3g58940/PEG3-like"/>
</dbReference>
<accession>A0A811NLW9</accession>
<keyword evidence="5" id="KW-1185">Reference proteome</keyword>
<sequence>MWKVAAAKWRRRLEEGEEGGDRIEDRISRLPDGILGDIVSLLPPKDSARTQVLSSRWRPLWRTYPLNLDLGALVPYDRLSLGEISSILSSHKGTGRCFTVPALYFDKLSDSSAATLEGWLRSPALNNLQELAFHYGRPPDAEIPPPLPASVHRFSSTLHAANFGGCSGFPDGSSDASALFHFPVLKQLSLLDVTISESSLQSLLAGCPNLQSFMLSYGIDCPRVRIASPTVRSICVVLSLRRGGMCEQIIVEDAPCLERLILFPHRNYMEMVITVVSAPKLHVLGQLSVDNPMLELESAIFQGSRLVSSMTVVPTVKILALMQSHLSLDAVIDIMKCFPCLETLYIKVTEPTPIHINSFVTYNRIDAFSNARFSPFFICHLCFSQTTKAGETNVWSRKYRSLLRTIDIPLKKIVLINYRGNKSHVNFAKFFILNARLLESMVFQIYYGSMYSEIDYCRVPTASSEWIENQHKLLQTKNKASRIAQFDFIYPVFRYKMLHHHMDNVLAHDLSTIDPFVGFEEWVDC</sequence>
<dbReference type="InterPro" id="IPR055302">
    <property type="entry name" value="F-box_dom-containing"/>
</dbReference>
<dbReference type="AlphaFoldDB" id="A0A811NLW9"/>
<dbReference type="OrthoDB" id="612216at2759"/>
<evidence type="ECO:0000259" key="3">
    <source>
        <dbReference type="Pfam" id="PF24758"/>
    </source>
</evidence>
<dbReference type="Pfam" id="PF24758">
    <property type="entry name" value="LRR_At5g56370"/>
    <property type="match status" value="1"/>
</dbReference>
<comment type="caution">
    <text evidence="4">The sequence shown here is derived from an EMBL/GenBank/DDBJ whole genome shotgun (WGS) entry which is preliminary data.</text>
</comment>
<evidence type="ECO:0000313" key="5">
    <source>
        <dbReference type="Proteomes" id="UP000604825"/>
    </source>
</evidence>
<dbReference type="PANTHER" id="PTHR32141">
    <property type="match status" value="1"/>
</dbReference>
<dbReference type="SUPFAM" id="SSF81383">
    <property type="entry name" value="F-box domain"/>
    <property type="match status" value="1"/>
</dbReference>
<evidence type="ECO:0000259" key="1">
    <source>
        <dbReference type="Pfam" id="PF00646"/>
    </source>
</evidence>
<feature type="domain" description="F-box/LRR-repeat protein 15/At3g58940/PEG3-like LRR" evidence="3">
    <location>
        <begin position="116"/>
        <end position="346"/>
    </location>
</feature>
<dbReference type="Proteomes" id="UP000604825">
    <property type="component" value="Unassembled WGS sequence"/>
</dbReference>
<dbReference type="InterPro" id="IPR053781">
    <property type="entry name" value="F-box_AtFBL13-like"/>
</dbReference>
<dbReference type="SUPFAM" id="SSF52047">
    <property type="entry name" value="RNI-like"/>
    <property type="match status" value="1"/>
</dbReference>
<dbReference type="InterPro" id="IPR006566">
    <property type="entry name" value="FBD"/>
</dbReference>
<reference evidence="4" key="1">
    <citation type="submission" date="2020-10" db="EMBL/GenBank/DDBJ databases">
        <authorList>
            <person name="Han B."/>
            <person name="Lu T."/>
            <person name="Zhao Q."/>
            <person name="Huang X."/>
            <person name="Zhao Y."/>
        </authorList>
    </citation>
    <scope>NUCLEOTIDE SEQUENCE</scope>
</reference>
<evidence type="ECO:0000259" key="2">
    <source>
        <dbReference type="Pfam" id="PF08387"/>
    </source>
</evidence>